<dbReference type="Gene3D" id="3.90.1200.10">
    <property type="match status" value="1"/>
</dbReference>
<keyword evidence="4" id="KW-1185">Reference proteome</keyword>
<protein>
    <submittedName>
        <fullName evidence="3">Phosphotransferase</fullName>
    </submittedName>
</protein>
<evidence type="ECO:0000256" key="1">
    <source>
        <dbReference type="ARBA" id="ARBA00009460"/>
    </source>
</evidence>
<dbReference type="KEGG" id="vcw:GJQ55_08210"/>
<dbReference type="PANTHER" id="PTHR12149">
    <property type="entry name" value="FRUCTOSAMINE 3 KINASE-RELATED PROTEIN"/>
    <property type="match status" value="1"/>
</dbReference>
<dbReference type="EMBL" id="CP046056">
    <property type="protein sequence ID" value="QQD24458.1"/>
    <property type="molecule type" value="Genomic_DNA"/>
</dbReference>
<keyword evidence="2" id="KW-0808">Transferase</keyword>
<dbReference type="GO" id="GO:0016301">
    <property type="term" value="F:kinase activity"/>
    <property type="evidence" value="ECO:0007669"/>
    <property type="project" value="UniProtKB-UniRule"/>
</dbReference>
<dbReference type="PANTHER" id="PTHR12149:SF8">
    <property type="entry name" value="PROTEIN-RIBULOSAMINE 3-KINASE"/>
    <property type="match status" value="1"/>
</dbReference>
<name>A0A9X7UYR3_9GAMM</name>
<proteinExistence type="inferred from homology"/>
<dbReference type="PIRSF" id="PIRSF006221">
    <property type="entry name" value="Ketosamine-3-kinase"/>
    <property type="match status" value="1"/>
</dbReference>
<accession>A0A9X7UYR3</accession>
<dbReference type="RefSeq" id="WP_228344504.1">
    <property type="nucleotide sequence ID" value="NZ_CP046056.1"/>
</dbReference>
<dbReference type="Pfam" id="PF03881">
    <property type="entry name" value="Fructosamin_kin"/>
    <property type="match status" value="1"/>
</dbReference>
<organism evidence="3 4">
    <name type="scientific">Venatoribacter cucullus</name>
    <dbReference type="NCBI Taxonomy" id="2661630"/>
    <lineage>
        <taxon>Bacteria</taxon>
        <taxon>Pseudomonadati</taxon>
        <taxon>Pseudomonadota</taxon>
        <taxon>Gammaproteobacteria</taxon>
        <taxon>Oceanospirillales</taxon>
        <taxon>Oceanospirillaceae</taxon>
        <taxon>Venatoribacter</taxon>
    </lineage>
</organism>
<keyword evidence="2" id="KW-0418">Kinase</keyword>
<dbReference type="AlphaFoldDB" id="A0A9X7UYR3"/>
<dbReference type="InterPro" id="IPR016477">
    <property type="entry name" value="Fructo-/Ketosamine-3-kinase"/>
</dbReference>
<evidence type="ECO:0000313" key="4">
    <source>
        <dbReference type="Proteomes" id="UP000596074"/>
    </source>
</evidence>
<dbReference type="Gene3D" id="3.30.200.20">
    <property type="entry name" value="Phosphorylase Kinase, domain 1"/>
    <property type="match status" value="1"/>
</dbReference>
<dbReference type="InterPro" id="IPR011009">
    <property type="entry name" value="Kinase-like_dom_sf"/>
</dbReference>
<sequence length="315" mass="35745">MNSASLRPQRPASEQQQTEQLIQDILTDAVDRRQLFPPAAVVRGYSHHQHKTQQQFTVQTQGGAFFIKIHELHALPRFAAEQESLLSILASQTIAVAAPLTAGTLQRAQEPAMAYLILQHIPLAVHGDWFSAGQQLAQMHSHHSTQGYGFGRTTWCGEHAQDNRWNQHWGDFFVQQRLLPMLQSLQQQGIDLPHQTPALDYARRLLEDHQPPASLLHGDLWSGNIGFNPDRQLSYPVLFDPASYYGDAEADMAMTELFGRFPQRFYEGYHSVAALRPGYEQRRPLYQLYHLLNHAGQFGGSFLLQAEHLLAQMHD</sequence>
<evidence type="ECO:0000313" key="3">
    <source>
        <dbReference type="EMBL" id="QQD24458.1"/>
    </source>
</evidence>
<comment type="similarity">
    <text evidence="1 2">Belongs to the fructosamine kinase family.</text>
</comment>
<evidence type="ECO:0000256" key="2">
    <source>
        <dbReference type="PIRNR" id="PIRNR006221"/>
    </source>
</evidence>
<gene>
    <name evidence="3" type="ORF">GJQ55_08210</name>
</gene>
<dbReference type="SUPFAM" id="SSF56112">
    <property type="entry name" value="Protein kinase-like (PK-like)"/>
    <property type="match status" value="1"/>
</dbReference>
<dbReference type="Proteomes" id="UP000596074">
    <property type="component" value="Chromosome"/>
</dbReference>
<reference evidence="3 4" key="1">
    <citation type="submission" date="2019-11" db="EMBL/GenBank/DDBJ databases">
        <title>Venatorbacter sp. nov. a predator of Campylobacter and other Gram-negative bacteria.</title>
        <authorList>
            <person name="Saeedi A."/>
            <person name="Cummings N.J."/>
            <person name="Connerton I.F."/>
            <person name="Connerton P.L."/>
        </authorList>
    </citation>
    <scope>NUCLEOTIDE SEQUENCE [LARGE SCALE GENOMIC DNA]</scope>
    <source>
        <strain evidence="3">XL5</strain>
    </source>
</reference>